<feature type="region of interest" description="Pyrophosphorylase" evidence="18">
    <location>
        <begin position="1"/>
        <end position="264"/>
    </location>
</feature>
<feature type="binding site" evidence="18">
    <location>
        <begin position="404"/>
        <end position="405"/>
    </location>
    <ligand>
        <name>acetyl-CoA</name>
        <dbReference type="ChEBI" id="CHEBI:57288"/>
    </ligand>
</feature>
<comment type="caution">
    <text evidence="18">Lacks conserved residue(s) required for the propagation of feature annotation.</text>
</comment>
<dbReference type="CDD" id="cd02540">
    <property type="entry name" value="GT2_GlmU_N_bac"/>
    <property type="match status" value="1"/>
</dbReference>
<dbReference type="PROSITE" id="PS00101">
    <property type="entry name" value="HEXAPEP_TRANSFERASES"/>
    <property type="match status" value="1"/>
</dbReference>
<evidence type="ECO:0000256" key="8">
    <source>
        <dbReference type="ARBA" id="ARBA00022737"/>
    </source>
</evidence>
<name>A0A356W9R3_9PROT</name>
<keyword evidence="10 18" id="KW-0133">Cell shape</keyword>
<dbReference type="UniPathway" id="UPA00113">
    <property type="reaction ID" value="UER00532"/>
</dbReference>
<dbReference type="NCBIfam" id="TIGR01173">
    <property type="entry name" value="glmU"/>
    <property type="match status" value="1"/>
</dbReference>
<dbReference type="InterPro" id="IPR025877">
    <property type="entry name" value="MobA-like_NTP_Trfase"/>
</dbReference>
<dbReference type="GO" id="GO:0000287">
    <property type="term" value="F:magnesium ion binding"/>
    <property type="evidence" value="ECO:0007669"/>
    <property type="project" value="UniProtKB-UniRule"/>
</dbReference>
<dbReference type="GO" id="GO:0009245">
    <property type="term" value="P:lipid A biosynthetic process"/>
    <property type="evidence" value="ECO:0007669"/>
    <property type="project" value="UniProtKB-UniRule"/>
</dbReference>
<evidence type="ECO:0000256" key="16">
    <source>
        <dbReference type="ARBA" id="ARBA00048493"/>
    </source>
</evidence>
<dbReference type="Pfam" id="PF12804">
    <property type="entry name" value="NTP_transf_3"/>
    <property type="match status" value="1"/>
</dbReference>
<comment type="pathway">
    <text evidence="18">Bacterial outer membrane biogenesis; LPS lipid A biosynthesis.</text>
</comment>
<dbReference type="GO" id="GO:0019134">
    <property type="term" value="F:glucosamine-1-phosphate N-acetyltransferase activity"/>
    <property type="evidence" value="ECO:0007669"/>
    <property type="project" value="UniProtKB-UniRule"/>
</dbReference>
<dbReference type="EMBL" id="DOGS01000242">
    <property type="protein sequence ID" value="HBQ49606.1"/>
    <property type="molecule type" value="Genomic_DNA"/>
</dbReference>
<evidence type="ECO:0000256" key="15">
    <source>
        <dbReference type="ARBA" id="ARBA00048247"/>
    </source>
</evidence>
<feature type="active site" description="Proton acceptor" evidence="18">
    <location>
        <position position="381"/>
    </location>
</feature>
<dbReference type="NCBIfam" id="NF010933">
    <property type="entry name" value="PRK14353.1"/>
    <property type="match status" value="1"/>
</dbReference>
<feature type="binding site" evidence="18">
    <location>
        <position position="175"/>
    </location>
    <ligand>
        <name>UDP-N-acetyl-alpha-D-glucosamine</name>
        <dbReference type="ChEBI" id="CHEBI:57705"/>
    </ligand>
</feature>
<dbReference type="GO" id="GO:0006048">
    <property type="term" value="P:UDP-N-acetylglucosamine biosynthetic process"/>
    <property type="evidence" value="ECO:0007669"/>
    <property type="project" value="UniProtKB-UniPathway"/>
</dbReference>
<proteinExistence type="inferred from homology"/>
<dbReference type="Gene3D" id="3.90.550.10">
    <property type="entry name" value="Spore Coat Polysaccharide Biosynthesis Protein SpsA, Chain A"/>
    <property type="match status" value="1"/>
</dbReference>
<dbReference type="Pfam" id="PF00132">
    <property type="entry name" value="Hexapep"/>
    <property type="match status" value="1"/>
</dbReference>
<feature type="binding site" evidence="18">
    <location>
        <position position="458"/>
    </location>
    <ligand>
        <name>acetyl-CoA</name>
        <dbReference type="ChEBI" id="CHEBI:57288"/>
    </ligand>
</feature>
<evidence type="ECO:0000256" key="13">
    <source>
        <dbReference type="ARBA" id="ARBA00023315"/>
    </source>
</evidence>
<gene>
    <name evidence="18 20" type="primary">glmU</name>
    <name evidence="20" type="ORF">DD728_12145</name>
</gene>
<evidence type="ECO:0000256" key="7">
    <source>
        <dbReference type="ARBA" id="ARBA00022723"/>
    </source>
</evidence>
<feature type="domain" description="MobA-like NTP transferase" evidence="19">
    <location>
        <begin position="39"/>
        <end position="167"/>
    </location>
</feature>
<feature type="binding site" evidence="18">
    <location>
        <position position="56"/>
    </location>
    <ligand>
        <name>UDP-N-acetyl-alpha-D-glucosamine</name>
        <dbReference type="ChEBI" id="CHEBI:57705"/>
    </ligand>
</feature>
<evidence type="ECO:0000313" key="20">
    <source>
        <dbReference type="EMBL" id="HBQ49606.1"/>
    </source>
</evidence>
<dbReference type="HAMAP" id="MF_01631">
    <property type="entry name" value="GlmU"/>
    <property type="match status" value="1"/>
</dbReference>
<dbReference type="GO" id="GO:0000902">
    <property type="term" value="P:cell morphogenesis"/>
    <property type="evidence" value="ECO:0007669"/>
    <property type="project" value="UniProtKB-UniRule"/>
</dbReference>
<dbReference type="SUPFAM" id="SSF51161">
    <property type="entry name" value="Trimeric LpxA-like enzymes"/>
    <property type="match status" value="1"/>
</dbReference>
<dbReference type="GO" id="GO:0003977">
    <property type="term" value="F:UDP-N-acetylglucosamine diphosphorylase activity"/>
    <property type="evidence" value="ECO:0007669"/>
    <property type="project" value="UniProtKB-UniRule"/>
</dbReference>
<dbReference type="Gene3D" id="2.160.10.10">
    <property type="entry name" value="Hexapeptide repeat proteins"/>
    <property type="match status" value="1"/>
</dbReference>
<comment type="catalytic activity">
    <reaction evidence="15 18">
        <text>alpha-D-glucosamine 1-phosphate + acetyl-CoA = N-acetyl-alpha-D-glucosamine 1-phosphate + CoA + H(+)</text>
        <dbReference type="Rhea" id="RHEA:13725"/>
        <dbReference type="ChEBI" id="CHEBI:15378"/>
        <dbReference type="ChEBI" id="CHEBI:57287"/>
        <dbReference type="ChEBI" id="CHEBI:57288"/>
        <dbReference type="ChEBI" id="CHEBI:57776"/>
        <dbReference type="ChEBI" id="CHEBI:58516"/>
        <dbReference type="EC" id="2.3.1.157"/>
    </reaction>
</comment>
<organism evidence="20 21">
    <name type="scientific">Hyphomonas atlantica</name>
    <dbReference type="NCBI Taxonomy" id="1280948"/>
    <lineage>
        <taxon>Bacteria</taxon>
        <taxon>Pseudomonadati</taxon>
        <taxon>Pseudomonadota</taxon>
        <taxon>Alphaproteobacteria</taxon>
        <taxon>Hyphomonadales</taxon>
        <taxon>Hyphomonadaceae</taxon>
        <taxon>Hyphomonas</taxon>
    </lineage>
</organism>
<dbReference type="GO" id="GO:0016020">
    <property type="term" value="C:membrane"/>
    <property type="evidence" value="ECO:0007669"/>
    <property type="project" value="GOC"/>
</dbReference>
<dbReference type="CDD" id="cd03353">
    <property type="entry name" value="LbH_GlmU_C"/>
    <property type="match status" value="1"/>
</dbReference>
<dbReference type="InterPro" id="IPR050065">
    <property type="entry name" value="GlmU-like"/>
</dbReference>
<dbReference type="GO" id="GO:0009252">
    <property type="term" value="P:peptidoglycan biosynthetic process"/>
    <property type="evidence" value="ECO:0007669"/>
    <property type="project" value="UniProtKB-UniRule"/>
</dbReference>
<dbReference type="PANTHER" id="PTHR43584">
    <property type="entry name" value="NUCLEOTIDYL TRANSFERASE"/>
    <property type="match status" value="1"/>
</dbReference>
<feature type="binding site" evidence="18">
    <location>
        <position position="423"/>
    </location>
    <ligand>
        <name>acetyl-CoA</name>
        <dbReference type="ChEBI" id="CHEBI:57288"/>
    </ligand>
</feature>
<keyword evidence="12 18" id="KW-0511">Multifunctional enzyme</keyword>
<dbReference type="GO" id="GO:0005737">
    <property type="term" value="C:cytoplasm"/>
    <property type="evidence" value="ECO:0007669"/>
    <property type="project" value="UniProtKB-SubCell"/>
</dbReference>
<comment type="subunit">
    <text evidence="18">Homotrimer.</text>
</comment>
<evidence type="ECO:0000256" key="12">
    <source>
        <dbReference type="ARBA" id="ARBA00023268"/>
    </source>
</evidence>
<evidence type="ECO:0000256" key="17">
    <source>
        <dbReference type="ARBA" id="ARBA00049628"/>
    </source>
</evidence>
<evidence type="ECO:0000313" key="21">
    <source>
        <dbReference type="Proteomes" id="UP000263957"/>
    </source>
</evidence>
<feature type="binding site" evidence="18">
    <location>
        <position position="369"/>
    </location>
    <ligand>
        <name>UDP-N-acetyl-alpha-D-glucosamine</name>
        <dbReference type="ChEBI" id="CHEBI:57705"/>
    </ligand>
</feature>
<keyword evidence="4 18" id="KW-0963">Cytoplasm</keyword>
<feature type="binding site" evidence="18">
    <location>
        <position position="441"/>
    </location>
    <ligand>
        <name>acetyl-CoA</name>
        <dbReference type="ChEBI" id="CHEBI:57288"/>
    </ligand>
</feature>
<protein>
    <recommendedName>
        <fullName evidence="18">Bifunctional protein GlmU</fullName>
    </recommendedName>
    <domain>
        <recommendedName>
            <fullName evidence="18">UDP-N-acetylglucosamine pyrophosphorylase</fullName>
            <ecNumber evidence="18">2.7.7.23</ecNumber>
        </recommendedName>
        <alternativeName>
            <fullName evidence="18">N-acetylglucosamine-1-phosphate uridyltransferase</fullName>
        </alternativeName>
    </domain>
    <domain>
        <recommendedName>
            <fullName evidence="18">Glucosamine-1-phosphate N-acetyltransferase</fullName>
            <ecNumber evidence="18">2.3.1.157</ecNumber>
        </recommendedName>
    </domain>
</protein>
<evidence type="ECO:0000256" key="3">
    <source>
        <dbReference type="ARBA" id="ARBA00007947"/>
    </source>
</evidence>
<keyword evidence="7 18" id="KW-0479">Metal-binding</keyword>
<comment type="pathway">
    <text evidence="18">Nucleotide-sugar biosynthesis; UDP-N-acetyl-alpha-D-glucosamine biosynthesis; UDP-N-acetyl-alpha-D-glucosamine from N-acetyl-alpha-D-glucosamine 1-phosphate: step 1/1.</text>
</comment>
<feature type="binding site" evidence="18">
    <location>
        <position position="139"/>
    </location>
    <ligand>
        <name>Mg(2+)</name>
        <dbReference type="ChEBI" id="CHEBI:18420"/>
    </ligand>
</feature>
<sequence length="485" mass="51472">MTVVFPFWFRLESAFGLGERTWEIERSNPVETPSRQRAAVILAAGKGTRMKSDLPKVMHKVAGRPMVDWSIALARQVGCERIVVIAHPSQKVLIDHVGPQLGEQSIAFQDPPMGTGHAVRCAEDALASFDGDLVVLYGDSPLVPATAIESLFDSLANNAAIGVLGFDAAEPGLYGRLITSGDGDLEAIVEAREATPEQLDVTLCNSGVMAGDADTMFRLLQSVTNDNAKGEYYLTDLVALARADGKTCKAVRCEEEDLIGCDSKADLAQAEAIFQSRRRIEAMTSGVSLIAPDTVWFSHDTVLEPDVIVEPNVVFGPGVKVQSGATIRAFSHLEGAEVGPGCSVGPYARLRPGAILSKDAFVGNFVEVKNTTMGEGAKASHLSYLGDGEVGANVNIGAGTIFCNYDGYLKYKTTIGDNAFIGSNSALVAPVSIGRGAIVGSGSVVTDDVMPDALALGRARQTQKEHWAGEFRARKAAEKAEKKKG</sequence>
<feature type="binding site" evidence="18">
    <location>
        <begin position="114"/>
        <end position="115"/>
    </location>
    <ligand>
        <name>UDP-N-acetyl-alpha-D-glucosamine</name>
        <dbReference type="ChEBI" id="CHEBI:57705"/>
    </ligand>
</feature>
<evidence type="ECO:0000256" key="11">
    <source>
        <dbReference type="ARBA" id="ARBA00022984"/>
    </source>
</evidence>
<dbReference type="InterPro" id="IPR038009">
    <property type="entry name" value="GlmU_C_LbH"/>
</dbReference>
<evidence type="ECO:0000256" key="18">
    <source>
        <dbReference type="HAMAP-Rule" id="MF_01631"/>
    </source>
</evidence>
<evidence type="ECO:0000256" key="6">
    <source>
        <dbReference type="ARBA" id="ARBA00022695"/>
    </source>
</evidence>
<dbReference type="GO" id="GO:0071555">
    <property type="term" value="P:cell wall organization"/>
    <property type="evidence" value="ECO:0007669"/>
    <property type="project" value="UniProtKB-KW"/>
</dbReference>
<keyword evidence="9 18" id="KW-0460">Magnesium</keyword>
<evidence type="ECO:0000256" key="14">
    <source>
        <dbReference type="ARBA" id="ARBA00023316"/>
    </source>
</evidence>
<feature type="binding site" evidence="18">
    <location>
        <position position="395"/>
    </location>
    <ligand>
        <name>UDP-N-acetyl-alpha-D-glucosamine</name>
        <dbReference type="ChEBI" id="CHEBI:57705"/>
    </ligand>
</feature>
<evidence type="ECO:0000256" key="2">
    <source>
        <dbReference type="ARBA" id="ARBA00007707"/>
    </source>
</evidence>
<keyword evidence="6 18" id="KW-0548">Nucleotidyltransferase</keyword>
<keyword evidence="5 18" id="KW-0808">Transferase</keyword>
<feature type="binding site" evidence="18">
    <location>
        <position position="384"/>
    </location>
    <ligand>
        <name>UDP-N-acetyl-alpha-D-glucosamine</name>
        <dbReference type="ChEBI" id="CHEBI:57705"/>
    </ligand>
</feature>
<dbReference type="InterPro" id="IPR001451">
    <property type="entry name" value="Hexapep"/>
</dbReference>
<feature type="binding site" evidence="18">
    <location>
        <begin position="137"/>
        <end position="139"/>
    </location>
    <ligand>
        <name>UDP-N-acetyl-alpha-D-glucosamine</name>
        <dbReference type="ChEBI" id="CHEBI:57705"/>
    </ligand>
</feature>
<evidence type="ECO:0000256" key="10">
    <source>
        <dbReference type="ARBA" id="ARBA00022960"/>
    </source>
</evidence>
<feature type="binding site" evidence="18">
    <location>
        <position position="190"/>
    </location>
    <ligand>
        <name>UDP-N-acetyl-alpha-D-glucosamine</name>
        <dbReference type="ChEBI" id="CHEBI:57705"/>
    </ligand>
</feature>
<keyword evidence="13 18" id="KW-0012">Acyltransferase</keyword>
<feature type="binding site" evidence="18">
    <location>
        <begin position="42"/>
        <end position="45"/>
    </location>
    <ligand>
        <name>UDP-N-acetyl-alpha-D-glucosamine</name>
        <dbReference type="ChEBI" id="CHEBI:57705"/>
    </ligand>
</feature>
<evidence type="ECO:0000256" key="9">
    <source>
        <dbReference type="ARBA" id="ARBA00022842"/>
    </source>
</evidence>
<dbReference type="InterPro" id="IPR005882">
    <property type="entry name" value="Bifunctional_GlmU"/>
</dbReference>
<evidence type="ECO:0000256" key="1">
    <source>
        <dbReference type="ARBA" id="ARBA00004496"/>
    </source>
</evidence>
<dbReference type="AlphaFoldDB" id="A0A356W9R3"/>
<dbReference type="Proteomes" id="UP000263957">
    <property type="component" value="Unassembled WGS sequence"/>
</dbReference>
<dbReference type="SUPFAM" id="SSF53448">
    <property type="entry name" value="Nucleotide-diphospho-sugar transferases"/>
    <property type="match status" value="1"/>
</dbReference>
<comment type="similarity">
    <text evidence="3 18">In the N-terminal section; belongs to the N-acetylglucosamine-1-phosphate uridyltransferase family.</text>
</comment>
<accession>A0A356W9R3</accession>
<dbReference type="UniPathway" id="UPA00973"/>
<feature type="region of interest" description="N-acetyltransferase" evidence="18">
    <location>
        <begin position="286"/>
        <end position="485"/>
    </location>
</feature>
<feature type="region of interest" description="Linker" evidence="18">
    <location>
        <begin position="265"/>
        <end position="285"/>
    </location>
</feature>
<comment type="caution">
    <text evidence="20">The sequence shown here is derived from an EMBL/GenBank/DDBJ whole genome shotgun (WGS) entry which is preliminary data.</text>
</comment>
<dbReference type="InterPro" id="IPR011004">
    <property type="entry name" value="Trimer_LpxA-like_sf"/>
</dbReference>
<dbReference type="EC" id="2.7.7.23" evidence="18"/>
<dbReference type="PANTHER" id="PTHR43584:SF3">
    <property type="entry name" value="BIFUNCTIONAL PROTEIN GLMU"/>
    <property type="match status" value="1"/>
</dbReference>
<comment type="cofactor">
    <cofactor evidence="18">
        <name>Mg(2+)</name>
        <dbReference type="ChEBI" id="CHEBI:18420"/>
    </cofactor>
    <text evidence="18">Binds 1 Mg(2+) ion per subunit.</text>
</comment>
<comment type="subcellular location">
    <subcellularLocation>
        <location evidence="1 18">Cytoplasm</location>
    </subcellularLocation>
</comment>
<reference evidence="20 21" key="1">
    <citation type="journal article" date="2018" name="Nat. Biotechnol.">
        <title>A standardized bacterial taxonomy based on genome phylogeny substantially revises the tree of life.</title>
        <authorList>
            <person name="Parks D.H."/>
            <person name="Chuvochina M."/>
            <person name="Waite D.W."/>
            <person name="Rinke C."/>
            <person name="Skarshewski A."/>
            <person name="Chaumeil P.A."/>
            <person name="Hugenholtz P."/>
        </authorList>
    </citation>
    <scope>NUCLEOTIDE SEQUENCE [LARGE SCALE GENOMIC DNA]</scope>
    <source>
        <strain evidence="20">UBA10378</strain>
    </source>
</reference>
<dbReference type="InterPro" id="IPR018357">
    <property type="entry name" value="Hexapep_transf_CS"/>
</dbReference>
<dbReference type="InterPro" id="IPR029044">
    <property type="entry name" value="Nucleotide-diphossugar_trans"/>
</dbReference>
<dbReference type="GO" id="GO:0008360">
    <property type="term" value="P:regulation of cell shape"/>
    <property type="evidence" value="ECO:0007669"/>
    <property type="project" value="UniProtKB-KW"/>
</dbReference>
<evidence type="ECO:0000256" key="4">
    <source>
        <dbReference type="ARBA" id="ARBA00022490"/>
    </source>
</evidence>
<dbReference type="EC" id="2.3.1.157" evidence="18"/>
<feature type="binding site" evidence="18">
    <location>
        <position position="398"/>
    </location>
    <ligand>
        <name>acetyl-CoA</name>
        <dbReference type="ChEBI" id="CHEBI:57288"/>
    </ligand>
</feature>
<keyword evidence="8 18" id="KW-0677">Repeat</keyword>
<keyword evidence="14 18" id="KW-0961">Cell wall biogenesis/degradation</keyword>
<feature type="binding site" evidence="18">
    <location>
        <position position="351"/>
    </location>
    <ligand>
        <name>UDP-N-acetyl-alpha-D-glucosamine</name>
        <dbReference type="ChEBI" id="CHEBI:57705"/>
    </ligand>
</feature>
<feature type="binding site" evidence="18">
    <location>
        <position position="205"/>
    </location>
    <ligand>
        <name>UDP-N-acetyl-alpha-D-glucosamine</name>
        <dbReference type="ChEBI" id="CHEBI:57705"/>
    </ligand>
</feature>
<evidence type="ECO:0000256" key="5">
    <source>
        <dbReference type="ARBA" id="ARBA00022679"/>
    </source>
</evidence>
<comment type="similarity">
    <text evidence="2 18">In the C-terminal section; belongs to the transferase hexapeptide repeat family.</text>
</comment>
<evidence type="ECO:0000259" key="19">
    <source>
        <dbReference type="Pfam" id="PF12804"/>
    </source>
</evidence>
<keyword evidence="11 18" id="KW-0573">Peptidoglycan synthesis</keyword>
<comment type="function">
    <text evidence="17 18">Catalyzes the last two sequential reactions in the de novo biosynthetic pathway for UDP-N-acetylglucosamine (UDP-GlcNAc). The C-terminal domain catalyzes the transfer of acetyl group from acetyl coenzyme A to glucosamine-1-phosphate (GlcN-1-P) to produce N-acetylglucosamine-1-phosphate (GlcNAc-1-P), which is converted into UDP-GlcNAc by the transfer of uridine 5-monophosphate (from uridine 5-triphosphate), a reaction catalyzed by the N-terminal domain.</text>
</comment>
<comment type="catalytic activity">
    <reaction evidence="16 18">
        <text>N-acetyl-alpha-D-glucosamine 1-phosphate + UTP + H(+) = UDP-N-acetyl-alpha-D-glucosamine + diphosphate</text>
        <dbReference type="Rhea" id="RHEA:13509"/>
        <dbReference type="ChEBI" id="CHEBI:15378"/>
        <dbReference type="ChEBI" id="CHEBI:33019"/>
        <dbReference type="ChEBI" id="CHEBI:46398"/>
        <dbReference type="ChEBI" id="CHEBI:57705"/>
        <dbReference type="ChEBI" id="CHEBI:57776"/>
        <dbReference type="EC" id="2.7.7.23"/>
    </reaction>
</comment>
<feature type="binding site" evidence="18">
    <location>
        <position position="109"/>
    </location>
    <ligand>
        <name>UDP-N-acetyl-alpha-D-glucosamine</name>
        <dbReference type="ChEBI" id="CHEBI:57705"/>
    </ligand>
</feature>
<comment type="pathway">
    <text evidence="18">Nucleotide-sugar biosynthesis; UDP-N-acetyl-alpha-D-glucosamine biosynthesis; N-acetyl-alpha-D-glucosamine 1-phosphate from alpha-D-glucosamine 6-phosphate (route II): step 2/2.</text>
</comment>